<dbReference type="EMBL" id="NAJO01000023">
    <property type="protein sequence ID" value="OQO04039.1"/>
    <property type="molecule type" value="Genomic_DNA"/>
</dbReference>
<dbReference type="Pfam" id="PF26639">
    <property type="entry name" value="Het-6_barrel"/>
    <property type="match status" value="1"/>
</dbReference>
<evidence type="ECO:0000259" key="1">
    <source>
        <dbReference type="Pfam" id="PF06985"/>
    </source>
</evidence>
<comment type="caution">
    <text evidence="2">The sequence shown here is derived from an EMBL/GenBank/DDBJ whole genome shotgun (WGS) entry which is preliminary data.</text>
</comment>
<feature type="domain" description="Heterokaryon incompatibility" evidence="1">
    <location>
        <begin position="52"/>
        <end position="209"/>
    </location>
</feature>
<gene>
    <name evidence="2" type="ORF">B0A48_10682</name>
</gene>
<dbReference type="InParanoid" id="A0A1V8SY88"/>
<dbReference type="OrthoDB" id="3553147at2759"/>
<protein>
    <recommendedName>
        <fullName evidence="1">Heterokaryon incompatibility domain-containing protein</fullName>
    </recommendedName>
</protein>
<dbReference type="Proteomes" id="UP000192596">
    <property type="component" value="Unassembled WGS sequence"/>
</dbReference>
<sequence length="585" mass="64811">MSSAAWMAANLVYRPLAAKSFRLLHVSSGEGSQPIYASLRHADLSDDQRPRYETISYAWGDPTPVAEILVNDQLLLVPANTETVLKWVRHVDRERVPWIDAVCINQVDIHERSAQVVCMGGIYSGSSCNLVFLGMLEEDMTFRVLETIDDINQDASSDTDDFRSLGATLSNNGASLKWSATPFAFKVDRDAEIALLELPLLRRLWVLQEVALAPRNVALLGSIELELLDVLRAIRWDQYKEWNIKLSPAATAGRSCGSRLFEFVDREHGWYAGSSVNISDLIQCGHIFEKTQLRDGVYATAGLLSRDQVSNLRPDYTKPLAEVLAIATRSAIEESRNLWLFRDINHRDDDLDSGGIPSWAVRVDREWDGGVDGDGLPGDHGRSYTPAGVYPIDREDANLTILHVQGIIVGSVDEVTPPLRNEFGQFCTFCILLKGFCKAKAGLCDVSFRAVAEALIAGDRPDGTRADNRDIDAAQEFFTYLSEPREPAESARAEHEAAASCYFGHASNRCMFLNEGGKPGLGPRVMRKGDTVAALHGAPFPVVLRSDLQGRHQLVGPAYLQGIVHCEVEAIFHAMRDRETVFELR</sequence>
<proteinExistence type="predicted"/>
<dbReference type="Pfam" id="PF06985">
    <property type="entry name" value="HET"/>
    <property type="match status" value="1"/>
</dbReference>
<dbReference type="InterPro" id="IPR010730">
    <property type="entry name" value="HET"/>
</dbReference>
<evidence type="ECO:0000313" key="2">
    <source>
        <dbReference type="EMBL" id="OQO04039.1"/>
    </source>
</evidence>
<organism evidence="2 3">
    <name type="scientific">Cryoendolithus antarcticus</name>
    <dbReference type="NCBI Taxonomy" id="1507870"/>
    <lineage>
        <taxon>Eukaryota</taxon>
        <taxon>Fungi</taxon>
        <taxon>Dikarya</taxon>
        <taxon>Ascomycota</taxon>
        <taxon>Pezizomycotina</taxon>
        <taxon>Dothideomycetes</taxon>
        <taxon>Dothideomycetidae</taxon>
        <taxon>Cladosporiales</taxon>
        <taxon>Cladosporiaceae</taxon>
        <taxon>Cryoendolithus</taxon>
    </lineage>
</organism>
<reference evidence="3" key="1">
    <citation type="submission" date="2017-03" db="EMBL/GenBank/DDBJ databases">
        <title>Genomes of endolithic fungi from Antarctica.</title>
        <authorList>
            <person name="Coleine C."/>
            <person name="Masonjones S."/>
            <person name="Stajich J.E."/>
        </authorList>
    </citation>
    <scope>NUCLEOTIDE SEQUENCE [LARGE SCALE GENOMIC DNA]</scope>
    <source>
        <strain evidence="3">CCFEE 5527</strain>
    </source>
</reference>
<evidence type="ECO:0000313" key="3">
    <source>
        <dbReference type="Proteomes" id="UP000192596"/>
    </source>
</evidence>
<dbReference type="AlphaFoldDB" id="A0A1V8SY88"/>
<dbReference type="STRING" id="1507870.A0A1V8SY88"/>
<keyword evidence="3" id="KW-1185">Reference proteome</keyword>
<dbReference type="PANTHER" id="PTHR24148:SF64">
    <property type="entry name" value="HETEROKARYON INCOMPATIBILITY DOMAIN-CONTAINING PROTEIN"/>
    <property type="match status" value="1"/>
</dbReference>
<name>A0A1V8SY88_9PEZI</name>
<dbReference type="InterPro" id="IPR052895">
    <property type="entry name" value="HetReg/Transcr_Mod"/>
</dbReference>
<accession>A0A1V8SY88</accession>
<dbReference type="PANTHER" id="PTHR24148">
    <property type="entry name" value="ANKYRIN REPEAT DOMAIN-CONTAINING PROTEIN 39 HOMOLOG-RELATED"/>
    <property type="match status" value="1"/>
</dbReference>